<evidence type="ECO:0000259" key="8">
    <source>
        <dbReference type="PROSITE" id="PS50873"/>
    </source>
</evidence>
<dbReference type="InterPro" id="IPR002016">
    <property type="entry name" value="Haem_peroxidase"/>
</dbReference>
<keyword evidence="2" id="KW-0349">Heme</keyword>
<organism evidence="9 10">
    <name type="scientific">Tetrapyrgos nigripes</name>
    <dbReference type="NCBI Taxonomy" id="182062"/>
    <lineage>
        <taxon>Eukaryota</taxon>
        <taxon>Fungi</taxon>
        <taxon>Dikarya</taxon>
        <taxon>Basidiomycota</taxon>
        <taxon>Agaricomycotina</taxon>
        <taxon>Agaricomycetes</taxon>
        <taxon>Agaricomycetidae</taxon>
        <taxon>Agaricales</taxon>
        <taxon>Marasmiineae</taxon>
        <taxon>Marasmiaceae</taxon>
        <taxon>Tetrapyrgos</taxon>
    </lineage>
</organism>
<dbReference type="GO" id="GO:0020037">
    <property type="term" value="F:heme binding"/>
    <property type="evidence" value="ECO:0007669"/>
    <property type="project" value="UniProtKB-UniRule"/>
</dbReference>
<dbReference type="PANTHER" id="PTHR31356">
    <property type="entry name" value="THYLAKOID LUMENAL 29 KDA PROTEIN, CHLOROPLASTIC-RELATED"/>
    <property type="match status" value="1"/>
</dbReference>
<keyword evidence="7" id="KW-0732">Signal</keyword>
<dbReference type="PANTHER" id="PTHR31356:SF53">
    <property type="entry name" value="HEME PEROXIDASE"/>
    <property type="match status" value="1"/>
</dbReference>
<keyword evidence="1 7" id="KW-0575">Peroxidase</keyword>
<proteinExistence type="inferred from homology"/>
<feature type="signal peptide" evidence="7">
    <location>
        <begin position="1"/>
        <end position="18"/>
    </location>
</feature>
<evidence type="ECO:0000256" key="7">
    <source>
        <dbReference type="RuleBase" id="RU363051"/>
    </source>
</evidence>
<dbReference type="GO" id="GO:0034599">
    <property type="term" value="P:cellular response to oxidative stress"/>
    <property type="evidence" value="ECO:0007669"/>
    <property type="project" value="InterPro"/>
</dbReference>
<dbReference type="Proteomes" id="UP000559256">
    <property type="component" value="Unassembled WGS sequence"/>
</dbReference>
<feature type="domain" description="Plant heme peroxidase family profile" evidence="8">
    <location>
        <begin position="65"/>
        <end position="334"/>
    </location>
</feature>
<accession>A0A8H5CKV2</accession>
<protein>
    <recommendedName>
        <fullName evidence="7">Peroxidase</fullName>
        <ecNumber evidence="7">1.11.1.-</ecNumber>
    </recommendedName>
</protein>
<comment type="similarity">
    <text evidence="6">Belongs to the peroxidase family.</text>
</comment>
<evidence type="ECO:0000313" key="9">
    <source>
        <dbReference type="EMBL" id="KAF5343652.1"/>
    </source>
</evidence>
<keyword evidence="10" id="KW-1185">Reference proteome</keyword>
<comment type="caution">
    <text evidence="9">The sequence shown here is derived from an EMBL/GenBank/DDBJ whole genome shotgun (WGS) entry which is preliminary data.</text>
</comment>
<keyword evidence="4 7" id="KW-0560">Oxidoreductase</keyword>
<dbReference type="EC" id="1.11.1.-" evidence="7"/>
<dbReference type="InterPro" id="IPR044831">
    <property type="entry name" value="Ccp1-like"/>
</dbReference>
<feature type="chain" id="PRO_5034829139" description="Peroxidase" evidence="7">
    <location>
        <begin position="19"/>
        <end position="556"/>
    </location>
</feature>
<sequence>MKSWLVSAIATVPLLTKAADLTWPSPYDEFEDIMYLQTGYARRGIVDGVNPCSFNSGGNSNLQGSASWIRTLFHDMITADISAGTGGLDASLLYEMDRPENKGTAAFNVTYGFLSSLFSRKISMADLTALGTYTVLGVCGGPLVQVRAGRIDATEAGPSGVPGPTHSTETMKERFATAGFNVTEMIASVACGHTLGVVHGNDFPEIAGPGRQNETDLLPFDSTKAQFDNALVVEYIHGNTSNPLVVGPEATNSDKRVFLADSNITMNYLQDPKAFSSMCGHVFERMMDTVPSSVKLSDPITPYPIKPNNPKIGLTPSGNITFTGSIRVLLKDKNSAGLENWVVSMPYADRNRTACDGCTIQTRPATFQGGFGGNSVESFKERRSFTIAFFEFNASIPASTSISKFNVTLKTSASSDPETYDNNGSGGFPLQDQVIFLEPQSCITGDDFQGDTSKRNMTIVAAVRDERADKPVRFEVIIKQQRQGFIVDELIKQTVQMEQWTGLGVAKPVGFTLFKATYGVPLGGLLSTFDVISGEGDDEVVDEFRKTGDIGSKQCF</sequence>
<dbReference type="GO" id="GO:0046872">
    <property type="term" value="F:metal ion binding"/>
    <property type="evidence" value="ECO:0007669"/>
    <property type="project" value="UniProtKB-UniRule"/>
</dbReference>
<evidence type="ECO:0000256" key="6">
    <source>
        <dbReference type="RuleBase" id="RU004241"/>
    </source>
</evidence>
<dbReference type="GO" id="GO:0004601">
    <property type="term" value="F:peroxidase activity"/>
    <property type="evidence" value="ECO:0007669"/>
    <property type="project" value="UniProtKB-KW"/>
</dbReference>
<keyword evidence="5" id="KW-0408">Iron</keyword>
<dbReference type="InterPro" id="IPR010255">
    <property type="entry name" value="Haem_peroxidase_sf"/>
</dbReference>
<dbReference type="AlphaFoldDB" id="A0A8H5CKV2"/>
<dbReference type="PRINTS" id="PR00458">
    <property type="entry name" value="PEROXIDASE"/>
</dbReference>
<dbReference type="EMBL" id="JAACJM010000136">
    <property type="protein sequence ID" value="KAF5343652.1"/>
    <property type="molecule type" value="Genomic_DNA"/>
</dbReference>
<dbReference type="Gene3D" id="1.10.420.10">
    <property type="entry name" value="Peroxidase, domain 2"/>
    <property type="match status" value="1"/>
</dbReference>
<evidence type="ECO:0000256" key="2">
    <source>
        <dbReference type="ARBA" id="ARBA00022617"/>
    </source>
</evidence>
<name>A0A8H5CKV2_9AGAR</name>
<dbReference type="SUPFAM" id="SSF48113">
    <property type="entry name" value="Heme-dependent peroxidases"/>
    <property type="match status" value="1"/>
</dbReference>
<dbReference type="Gene3D" id="1.10.520.10">
    <property type="match status" value="1"/>
</dbReference>
<keyword evidence="3" id="KW-0479">Metal-binding</keyword>
<evidence type="ECO:0000313" key="10">
    <source>
        <dbReference type="Proteomes" id="UP000559256"/>
    </source>
</evidence>
<dbReference type="GO" id="GO:0042744">
    <property type="term" value="P:hydrogen peroxide catabolic process"/>
    <property type="evidence" value="ECO:0007669"/>
    <property type="project" value="TreeGrafter"/>
</dbReference>
<evidence type="ECO:0000256" key="3">
    <source>
        <dbReference type="ARBA" id="ARBA00022723"/>
    </source>
</evidence>
<dbReference type="GO" id="GO:0000302">
    <property type="term" value="P:response to reactive oxygen species"/>
    <property type="evidence" value="ECO:0007669"/>
    <property type="project" value="TreeGrafter"/>
</dbReference>
<evidence type="ECO:0000256" key="5">
    <source>
        <dbReference type="ARBA" id="ARBA00023004"/>
    </source>
</evidence>
<gene>
    <name evidence="9" type="ORF">D9758_014692</name>
</gene>
<reference evidence="9 10" key="1">
    <citation type="journal article" date="2020" name="ISME J.">
        <title>Uncovering the hidden diversity of litter-decomposition mechanisms in mushroom-forming fungi.</title>
        <authorList>
            <person name="Floudas D."/>
            <person name="Bentzer J."/>
            <person name="Ahren D."/>
            <person name="Johansson T."/>
            <person name="Persson P."/>
            <person name="Tunlid A."/>
        </authorList>
    </citation>
    <scope>NUCLEOTIDE SEQUENCE [LARGE SCALE GENOMIC DNA]</scope>
    <source>
        <strain evidence="9 10">CBS 291.85</strain>
    </source>
</reference>
<dbReference type="OrthoDB" id="5985073at2759"/>
<dbReference type="Pfam" id="PF00141">
    <property type="entry name" value="peroxidase"/>
    <property type="match status" value="1"/>
</dbReference>
<evidence type="ECO:0000256" key="1">
    <source>
        <dbReference type="ARBA" id="ARBA00022559"/>
    </source>
</evidence>
<dbReference type="PROSITE" id="PS50873">
    <property type="entry name" value="PEROXIDASE_4"/>
    <property type="match status" value="1"/>
</dbReference>
<evidence type="ECO:0000256" key="4">
    <source>
        <dbReference type="ARBA" id="ARBA00023002"/>
    </source>
</evidence>